<dbReference type="Proteomes" id="UP000324832">
    <property type="component" value="Unassembled WGS sequence"/>
</dbReference>
<name>A0A5E4PVT2_9NEOP</name>
<dbReference type="PANTHER" id="PTHR43142">
    <property type="entry name" value="CARBOXYLIC ESTER HYDROLASE"/>
    <property type="match status" value="1"/>
</dbReference>
<evidence type="ECO:0000256" key="3">
    <source>
        <dbReference type="ARBA" id="ARBA00022801"/>
    </source>
</evidence>
<dbReference type="PROSITE" id="PS00122">
    <property type="entry name" value="CARBOXYLESTERASE_B_1"/>
    <property type="match status" value="3"/>
</dbReference>
<evidence type="ECO:0000313" key="8">
    <source>
        <dbReference type="Proteomes" id="UP000324832"/>
    </source>
</evidence>
<keyword evidence="3" id="KW-0378">Hydrolase</keyword>
<dbReference type="InterPro" id="IPR002018">
    <property type="entry name" value="CarbesteraseB"/>
</dbReference>
<organism evidence="7 8">
    <name type="scientific">Leptidea sinapis</name>
    <dbReference type="NCBI Taxonomy" id="189913"/>
    <lineage>
        <taxon>Eukaryota</taxon>
        <taxon>Metazoa</taxon>
        <taxon>Ecdysozoa</taxon>
        <taxon>Arthropoda</taxon>
        <taxon>Hexapoda</taxon>
        <taxon>Insecta</taxon>
        <taxon>Pterygota</taxon>
        <taxon>Neoptera</taxon>
        <taxon>Endopterygota</taxon>
        <taxon>Lepidoptera</taxon>
        <taxon>Glossata</taxon>
        <taxon>Ditrysia</taxon>
        <taxon>Papilionoidea</taxon>
        <taxon>Pieridae</taxon>
        <taxon>Dismorphiinae</taxon>
        <taxon>Leptidea</taxon>
    </lineage>
</organism>
<dbReference type="Gene3D" id="3.40.50.1820">
    <property type="entry name" value="alpha/beta hydrolase"/>
    <property type="match status" value="3"/>
</dbReference>
<dbReference type="GO" id="GO:0052689">
    <property type="term" value="F:carboxylic ester hydrolase activity"/>
    <property type="evidence" value="ECO:0007669"/>
    <property type="project" value="UniProtKB-KW"/>
</dbReference>
<keyword evidence="2" id="KW-0719">Serine esterase</keyword>
<evidence type="ECO:0000259" key="6">
    <source>
        <dbReference type="Pfam" id="PF00135"/>
    </source>
</evidence>
<evidence type="ECO:0000256" key="4">
    <source>
        <dbReference type="ARBA" id="ARBA00023157"/>
    </source>
</evidence>
<feature type="domain" description="Carboxylesterase type B" evidence="6">
    <location>
        <begin position="707"/>
        <end position="1223"/>
    </location>
</feature>
<dbReference type="InterPro" id="IPR019826">
    <property type="entry name" value="Carboxylesterase_B_AS"/>
</dbReference>
<sequence length="1892" mass="214844">MAKILRSCRNLIENQHNNNGFLTTTRKMSNIIVKIKDGLIRGSEKKLHDGTNYYSFKGIRYAQPPLGKLRFKAPIPIKPWEGVQDALEHGPICPQLDIQSREIKTGSEDCLFLNVYTKSLDSSNIPVMVYIHGGGFLSGSGNSDLCGPEFLIQHDVILVTINYRLEMFGFLCLDIPEVPGNAGMRDQVAALEWVHNNISVFGGDSNNVTIFGESAGAASVTYHLVSPMSKRLFHKAIAQSGSCLADWTYTSTSESAARAFKVGKLLGKDTDDPEELLHFLQEVPAINLIGKTLKTLSNDERHRGMPFCFVPVVENKFKSESFLNDDPLTILTRGAVNNVPLMTGYNSQEGIIMLPTELKRLNELRKNPCYLVPKSLHKVIDNEKLIEFADRIMKFYFDNKEINENDIEKISILETDLHFSFWAYCLVNNFAKCFGPTYFYKFDYDTELNILKNIMGYSQIKGASHVDEIFYLFKNVFNTEIHNNNERARQAIYDVTKLWTDFAKTGNPSSGGDIKWPPYTIQNKEYLIINNSYQVGRYPDQQNIEFWNQLYNEAGLHVSQTMKKMEITKPDGKKIRKPAESIQSIYSKPGFDSDCNLKYSDEDKGPFSVYVSKIETDPASGYALPVLKSHNGIKKFGRNKISVDFISAEKANKYLDLDILECNKYSAYIPKFQIFRMGVVRDIPTDWSLEELIQGIVVPVNCGESNIIVKIKDGLIRGSEQQLHDGTNYYSFKGIRYAQPPLGKLRFKAPIPIKPWEGVQDALEHGPICPQLDMQSREIKTGSEDCLFLNVYTKSLDSSNIPVMVYIHGGGFLSGSGNSDLYGPEFLVQHDVILVTINYRLEMFGFLCLDIPEVPGNAGMRDQVAALEWVQNNISVFGGDSNNVTIFGESAGAASVTYHLVSPMSKRLFHKAIAQSGSCLADWTYTSTSESAARAFKVGKLLGKETDDPIELLHFLQEVPAINLIGKTLKTLSNDERHRGMPFCFVPVVENKFKSESFLNDDPLTILTRGAVNNVPLMTGYNSQEGIIMLPTELKRLNELRKNPCYLVPKSLHKVIDNEKLLEFADRIMKFYFDNKEIDENHIEKISILQTDLHFSFWAYCFVNNFARYFGPTYFYKFDYDTELNLFKNIMGYSQIKGASHVDEIFYLFKNVFNTDIHNDNERARQAIYDVTKLWTDFAKTGNPSSGGDIKWPPYTIQDKEYLIINNSYQVGRYPDQQNIEFWNQLYNEAGLYTINNHEEKLKRLVKNQGKRISAQRQLCSNTPEGSVFNLSSQDVPVDAQRAPARGLKYAIALNKVPVESIISSVEYCVIRNKVPGPEAECLWQDRSAIIRKHISPILNRQELQALLSLRKNPDILQKPLVTLKEGKVRGTVQRIYDGSSYYSFKGIPYAEAPVGKHRFEAPQPPKSWQGIRDASEHGPVCTQYDFTVAQYMEGSEQCLFVNVYTKSLNPESKIPVMVFIHGGSYMSGSGNSETFSPDLLLEHNVILVTINYRLELLGFLSLDTPEVPGNGGMKDTVMALRWVKENIRKFGGDPDNITVFGESSGASSVTYLMLSPMAKGLFNKVIAQSGVCIEEWAIARNLKERAFRAGKVLGRDTNDVTDLLEFLRGLPALNLTNLTEKTMTEDEKYRGLPEQFIPVVEKRFNNVEPFITEDPLQTLTKGDVNKVSLMLGYNSGEGISIISEEIKILDVKNNNPSYFVPREIAEVVSKEKMRELGQKIQIFYAGSRNISKENPDIIRDLLTDVYFAYNTHRFAHLYAKLNIPVYMYRFNYDTDLNVIKKYSSYKGLDGVSHADDLFYLFYNNLNKADYDSQPKLRDIAYEVTKMWTDFAKFGNPTPDGSLSVKWPVYTKKGKEYFNIQEEYSVGHYADKERMEFWNQIYREAGLPHIDH</sequence>
<keyword evidence="5" id="KW-0325">Glycoprotein</keyword>
<gene>
    <name evidence="7" type="ORF">LSINAPIS_LOCUS2520</name>
</gene>
<evidence type="ECO:0000256" key="2">
    <source>
        <dbReference type="ARBA" id="ARBA00022487"/>
    </source>
</evidence>
<feature type="domain" description="Carboxylesterase type B" evidence="6">
    <location>
        <begin position="31"/>
        <end position="547"/>
    </location>
</feature>
<dbReference type="InterPro" id="IPR029058">
    <property type="entry name" value="AB_hydrolase_fold"/>
</dbReference>
<dbReference type="FunFam" id="3.40.50.1820:FF:000092">
    <property type="entry name" value="Carboxylic ester hydrolase"/>
    <property type="match status" value="3"/>
</dbReference>
<reference evidence="7 8" key="1">
    <citation type="submission" date="2017-07" db="EMBL/GenBank/DDBJ databases">
        <authorList>
            <person name="Talla V."/>
            <person name="Backstrom N."/>
        </authorList>
    </citation>
    <scope>NUCLEOTIDE SEQUENCE [LARGE SCALE GENOMIC DNA]</scope>
</reference>
<comment type="similarity">
    <text evidence="1">Belongs to the type-B carboxylesterase/lipase family.</text>
</comment>
<evidence type="ECO:0000256" key="1">
    <source>
        <dbReference type="ARBA" id="ARBA00005964"/>
    </source>
</evidence>
<keyword evidence="8" id="KW-1185">Reference proteome</keyword>
<accession>A0A5E4PVT2</accession>
<evidence type="ECO:0000313" key="7">
    <source>
        <dbReference type="EMBL" id="VVC89385.1"/>
    </source>
</evidence>
<keyword evidence="4" id="KW-1015">Disulfide bond</keyword>
<proteinExistence type="inferred from homology"/>
<protein>
    <recommendedName>
        <fullName evidence="6">Carboxylesterase type B domain-containing protein</fullName>
    </recommendedName>
</protein>
<evidence type="ECO:0000256" key="5">
    <source>
        <dbReference type="ARBA" id="ARBA00023180"/>
    </source>
</evidence>
<feature type="domain" description="Carboxylesterase type B" evidence="6">
    <location>
        <begin position="1359"/>
        <end position="1878"/>
    </location>
</feature>
<dbReference type="SUPFAM" id="SSF53474">
    <property type="entry name" value="alpha/beta-Hydrolases"/>
    <property type="match status" value="3"/>
</dbReference>
<dbReference type="PANTHER" id="PTHR43142:SF1">
    <property type="entry name" value="CARBOXYLIC ESTER HYDROLASE"/>
    <property type="match status" value="1"/>
</dbReference>
<dbReference type="Pfam" id="PF00135">
    <property type="entry name" value="COesterase"/>
    <property type="match status" value="3"/>
</dbReference>
<dbReference type="EMBL" id="FZQP02000526">
    <property type="protein sequence ID" value="VVC89385.1"/>
    <property type="molecule type" value="Genomic_DNA"/>
</dbReference>